<organism evidence="12">
    <name type="scientific">Culicoides sonorensis</name>
    <name type="common">Biting midge</name>
    <dbReference type="NCBI Taxonomy" id="179676"/>
    <lineage>
        <taxon>Eukaryota</taxon>
        <taxon>Metazoa</taxon>
        <taxon>Ecdysozoa</taxon>
        <taxon>Arthropoda</taxon>
        <taxon>Hexapoda</taxon>
        <taxon>Insecta</taxon>
        <taxon>Pterygota</taxon>
        <taxon>Neoptera</taxon>
        <taxon>Endopterygota</taxon>
        <taxon>Diptera</taxon>
        <taxon>Nematocera</taxon>
        <taxon>Chironomoidea</taxon>
        <taxon>Ceratopogonidae</taxon>
        <taxon>Ceratopogoninae</taxon>
        <taxon>Culicoides</taxon>
        <taxon>Monoculicoides</taxon>
    </lineage>
</organism>
<dbReference type="GO" id="GO:0000281">
    <property type="term" value="P:mitotic cytokinesis"/>
    <property type="evidence" value="ECO:0007669"/>
    <property type="project" value="TreeGrafter"/>
</dbReference>
<dbReference type="Gene3D" id="3.30.60.20">
    <property type="match status" value="1"/>
</dbReference>
<evidence type="ECO:0000256" key="4">
    <source>
        <dbReference type="ARBA" id="ARBA00022771"/>
    </source>
</evidence>
<evidence type="ECO:0000256" key="5">
    <source>
        <dbReference type="ARBA" id="ARBA00022782"/>
    </source>
</evidence>
<feature type="region of interest" description="Disordered" evidence="9">
    <location>
        <begin position="565"/>
        <end position="622"/>
    </location>
</feature>
<dbReference type="Gene3D" id="1.10.555.10">
    <property type="entry name" value="Rho GTPase activation protein"/>
    <property type="match status" value="1"/>
</dbReference>
<dbReference type="CDD" id="cd20821">
    <property type="entry name" value="C1_MgcRacGAP"/>
    <property type="match status" value="1"/>
</dbReference>
<evidence type="ECO:0000259" key="11">
    <source>
        <dbReference type="PROSITE" id="PS50238"/>
    </source>
</evidence>
<dbReference type="PANTHER" id="PTHR46199">
    <property type="entry name" value="RAC GTPASE-ACTIVATING PROTEIN 1"/>
    <property type="match status" value="1"/>
</dbReference>
<dbReference type="InterPro" id="IPR000198">
    <property type="entry name" value="RhoGAP_dom"/>
</dbReference>
<dbReference type="GO" id="GO:0097149">
    <property type="term" value="C:centralspindlin complex"/>
    <property type="evidence" value="ECO:0007669"/>
    <property type="project" value="TreeGrafter"/>
</dbReference>
<dbReference type="InterPro" id="IPR046349">
    <property type="entry name" value="C1-like_sf"/>
</dbReference>
<dbReference type="GO" id="GO:0032154">
    <property type="term" value="C:cleavage furrow"/>
    <property type="evidence" value="ECO:0007669"/>
    <property type="project" value="TreeGrafter"/>
</dbReference>
<dbReference type="InterPro" id="IPR002219">
    <property type="entry name" value="PKC_DAG/PE"/>
</dbReference>
<dbReference type="GO" id="GO:0030154">
    <property type="term" value="P:cell differentiation"/>
    <property type="evidence" value="ECO:0007669"/>
    <property type="project" value="UniProtKB-KW"/>
</dbReference>
<dbReference type="PROSITE" id="PS50081">
    <property type="entry name" value="ZF_DAG_PE_2"/>
    <property type="match status" value="1"/>
</dbReference>
<dbReference type="GO" id="GO:0008270">
    <property type="term" value="F:zinc ion binding"/>
    <property type="evidence" value="ECO:0007669"/>
    <property type="project" value="UniProtKB-KW"/>
</dbReference>
<proteinExistence type="predicted"/>
<dbReference type="VEuPathDB" id="VectorBase:CSON009599"/>
<sequence length="622" mass="70821">MSSLSTIAAFDDLRRNHAVLSEGIAEEEFLKFLQLQDECRKQWLQLVENEKRLKEELSDASKTMSDLESKLHHARKLLDIESKARREAEHEREQLERRMTAVFDLLKNDREIKDETKNKFEMFNNFQKKRKSSHLIRLEEQLGNEINSTGSFLSDLSLTQSEDDFLDAMPRMHNKSWKKHRPSYNNVATQHLINKRKSREARRSSTHKMIEIQGAEKIIAHAKVTVPQGDGPILAESVVEAIPQEEFESNENIPTYKTPRKSPFKGSAMKTPSAPPLSEINTNTNNNYQSPTINRNKGRHEYSNKTVFKSELCTYCEKRIRFGCIGQKCKNCRVWVHPDCADKLSMACIPQSASTPQMQKGLGSISDFVTQFKPMIPALLIHCVDEIERRGLNEVGIYRISGSERDVRALKEKYLRSKAIPCLSNIDIHVICGCVKDFLRSLQDKLIPSNMWHEFSNAVQAAYPDQVIRNLKAGVEKLPEANRDTLAFMVQHLQRIAENPQIKMPLDNLAKVFAPTLIDHSSQDLDPTQMYGETMIQVSIMTNLLNIPGSFWNQFTNVNLVGYSGTSTSEPERDTQGADPSSGSSGGIGQNPKYYIGTPSLRSAKKERKYYATPPYPKNKNK</sequence>
<keyword evidence="2" id="KW-0217">Developmental protein</keyword>
<evidence type="ECO:0000256" key="1">
    <source>
        <dbReference type="ARBA" id="ARBA00022468"/>
    </source>
</evidence>
<evidence type="ECO:0000256" key="6">
    <source>
        <dbReference type="ARBA" id="ARBA00022833"/>
    </source>
</evidence>
<name>A0A336KJI5_CULSO</name>
<evidence type="ECO:0000259" key="10">
    <source>
        <dbReference type="PROSITE" id="PS50081"/>
    </source>
</evidence>
<evidence type="ECO:0000313" key="12">
    <source>
        <dbReference type="EMBL" id="SSX03425.1"/>
    </source>
</evidence>
<dbReference type="InterPro" id="IPR008936">
    <property type="entry name" value="Rho_GTPase_activation_prot"/>
</dbReference>
<feature type="domain" description="Phorbol-ester/DAG-type" evidence="10">
    <location>
        <begin position="299"/>
        <end position="348"/>
    </location>
</feature>
<evidence type="ECO:0000313" key="13">
    <source>
        <dbReference type="EMBL" id="SSX23790.1"/>
    </source>
</evidence>
<dbReference type="GO" id="GO:0005096">
    <property type="term" value="F:GTPase activator activity"/>
    <property type="evidence" value="ECO:0007669"/>
    <property type="project" value="UniProtKB-KW"/>
</dbReference>
<dbReference type="GO" id="GO:0030496">
    <property type="term" value="C:midbody"/>
    <property type="evidence" value="ECO:0007669"/>
    <property type="project" value="TreeGrafter"/>
</dbReference>
<dbReference type="EMBL" id="UFQS01000382">
    <property type="protein sequence ID" value="SSX03425.1"/>
    <property type="molecule type" value="Genomic_DNA"/>
</dbReference>
<dbReference type="PROSITE" id="PS50238">
    <property type="entry name" value="RHOGAP"/>
    <property type="match status" value="1"/>
</dbReference>
<evidence type="ECO:0000256" key="2">
    <source>
        <dbReference type="ARBA" id="ARBA00022473"/>
    </source>
</evidence>
<feature type="region of interest" description="Disordered" evidence="9">
    <location>
        <begin position="253"/>
        <end position="299"/>
    </location>
</feature>
<dbReference type="GO" id="GO:0051256">
    <property type="term" value="P:mitotic spindle midzone assembly"/>
    <property type="evidence" value="ECO:0007669"/>
    <property type="project" value="TreeGrafter"/>
</dbReference>
<dbReference type="GO" id="GO:0007283">
    <property type="term" value="P:spermatogenesis"/>
    <property type="evidence" value="ECO:0007669"/>
    <property type="project" value="UniProtKB-KW"/>
</dbReference>
<keyword evidence="5" id="KW-0221">Differentiation</keyword>
<reference evidence="13" key="2">
    <citation type="submission" date="2018-07" db="EMBL/GenBank/DDBJ databases">
        <authorList>
            <person name="Quirk P.G."/>
            <person name="Krulwich T.A."/>
        </authorList>
    </citation>
    <scope>NUCLEOTIDE SEQUENCE</scope>
</reference>
<dbReference type="SMART" id="SM00324">
    <property type="entry name" value="RhoGAP"/>
    <property type="match status" value="1"/>
</dbReference>
<feature type="domain" description="Rho-GAP" evidence="11">
    <location>
        <begin position="363"/>
        <end position="552"/>
    </location>
</feature>
<dbReference type="Pfam" id="PF00130">
    <property type="entry name" value="C1_1"/>
    <property type="match status" value="1"/>
</dbReference>
<evidence type="ECO:0000256" key="8">
    <source>
        <dbReference type="SAM" id="Coils"/>
    </source>
</evidence>
<dbReference type="OMA" id="FWEQYIV"/>
<dbReference type="GO" id="GO:0051233">
    <property type="term" value="C:spindle midzone"/>
    <property type="evidence" value="ECO:0007669"/>
    <property type="project" value="TreeGrafter"/>
</dbReference>
<dbReference type="GO" id="GO:0007266">
    <property type="term" value="P:Rho protein signal transduction"/>
    <property type="evidence" value="ECO:0007669"/>
    <property type="project" value="TreeGrafter"/>
</dbReference>
<keyword evidence="7" id="KW-0744">Spermatogenesis</keyword>
<dbReference type="PROSITE" id="PS00479">
    <property type="entry name" value="ZF_DAG_PE_1"/>
    <property type="match status" value="1"/>
</dbReference>
<evidence type="ECO:0000256" key="3">
    <source>
        <dbReference type="ARBA" id="ARBA00022723"/>
    </source>
</evidence>
<reference evidence="12" key="1">
    <citation type="submission" date="2018-04" db="EMBL/GenBank/DDBJ databases">
        <authorList>
            <person name="Go L.Y."/>
            <person name="Mitchell J.A."/>
        </authorList>
    </citation>
    <scope>NUCLEOTIDE SEQUENCE</scope>
    <source>
        <tissue evidence="12">Whole organism</tissue>
    </source>
</reference>
<dbReference type="PANTHER" id="PTHR46199:SF3">
    <property type="entry name" value="RAC GTPASE-ACTIVATING PROTEIN 1"/>
    <property type="match status" value="1"/>
</dbReference>
<keyword evidence="3" id="KW-0479">Metal-binding</keyword>
<dbReference type="EMBL" id="UFQT01000382">
    <property type="protein sequence ID" value="SSX23790.1"/>
    <property type="molecule type" value="Genomic_DNA"/>
</dbReference>
<keyword evidence="8" id="KW-0175">Coiled coil</keyword>
<dbReference type="SUPFAM" id="SSF57889">
    <property type="entry name" value="Cysteine-rich domain"/>
    <property type="match status" value="1"/>
</dbReference>
<dbReference type="SUPFAM" id="SSF48350">
    <property type="entry name" value="GTPase activation domain, GAP"/>
    <property type="match status" value="1"/>
</dbReference>
<evidence type="ECO:0000256" key="9">
    <source>
        <dbReference type="SAM" id="MobiDB-lite"/>
    </source>
</evidence>
<keyword evidence="6" id="KW-0862">Zinc</keyword>
<keyword evidence="4" id="KW-0863">Zinc-finger</keyword>
<dbReference type="Pfam" id="PF00620">
    <property type="entry name" value="RhoGAP"/>
    <property type="match status" value="1"/>
</dbReference>
<feature type="coiled-coil region" evidence="8">
    <location>
        <begin position="50"/>
        <end position="105"/>
    </location>
</feature>
<evidence type="ECO:0000256" key="7">
    <source>
        <dbReference type="ARBA" id="ARBA00022871"/>
    </source>
</evidence>
<dbReference type="AlphaFoldDB" id="A0A336KJI5"/>
<protein>
    <submittedName>
        <fullName evidence="12">CSON009599 protein</fullName>
    </submittedName>
</protein>
<keyword evidence="1" id="KW-0343">GTPase activation</keyword>
<dbReference type="CDD" id="cd04382">
    <property type="entry name" value="RhoGAP_MgcRacGAP"/>
    <property type="match status" value="1"/>
</dbReference>
<gene>
    <name evidence="12" type="primary">CSON009599</name>
</gene>
<accession>A0A336KJI5</accession>
<feature type="compositionally biased region" description="Polar residues" evidence="9">
    <location>
        <begin position="279"/>
        <end position="295"/>
    </location>
</feature>
<dbReference type="FunFam" id="3.30.60.20:FF:000033">
    <property type="entry name" value="Rac GTPase-activating protein 1"/>
    <property type="match status" value="1"/>
</dbReference>
<dbReference type="GO" id="GO:0005634">
    <property type="term" value="C:nucleus"/>
    <property type="evidence" value="ECO:0007669"/>
    <property type="project" value="TreeGrafter"/>
</dbReference>